<feature type="region of interest" description="Disordered" evidence="1">
    <location>
        <begin position="380"/>
        <end position="413"/>
    </location>
</feature>
<comment type="caution">
    <text evidence="3">The sequence shown here is derived from an EMBL/GenBank/DDBJ whole genome shotgun (WGS) entry which is preliminary data.</text>
</comment>
<evidence type="ECO:0000313" key="3">
    <source>
        <dbReference type="EMBL" id="KAK1670802.1"/>
    </source>
</evidence>
<dbReference type="PANTHER" id="PTHR33165:SF84">
    <property type="entry name" value="DUF295 DOMAIN-CONTAINING PROTEIN"/>
    <property type="match status" value="1"/>
</dbReference>
<evidence type="ECO:0000256" key="1">
    <source>
        <dbReference type="SAM" id="MobiDB-lite"/>
    </source>
</evidence>
<dbReference type="EMBL" id="JAUUTY010000003">
    <property type="protein sequence ID" value="KAK1670802.1"/>
    <property type="molecule type" value="Genomic_DNA"/>
</dbReference>
<evidence type="ECO:0000313" key="4">
    <source>
        <dbReference type="Proteomes" id="UP001231189"/>
    </source>
</evidence>
<feature type="domain" description="KIB1-4 beta-propeller" evidence="2">
    <location>
        <begin position="82"/>
        <end position="321"/>
    </location>
</feature>
<reference evidence="3" key="1">
    <citation type="submission" date="2023-07" db="EMBL/GenBank/DDBJ databases">
        <title>A chromosome-level genome assembly of Lolium multiflorum.</title>
        <authorList>
            <person name="Chen Y."/>
            <person name="Copetti D."/>
            <person name="Kolliker R."/>
            <person name="Studer B."/>
        </authorList>
    </citation>
    <scope>NUCLEOTIDE SEQUENCE</scope>
    <source>
        <strain evidence="3">02402/16</strain>
        <tissue evidence="3">Leaf</tissue>
    </source>
</reference>
<proteinExistence type="predicted"/>
<evidence type="ECO:0000259" key="2">
    <source>
        <dbReference type="Pfam" id="PF03478"/>
    </source>
</evidence>
<dbReference type="AlphaFoldDB" id="A0AAD8T6H9"/>
<accession>A0AAD8T6H9</accession>
<protein>
    <recommendedName>
        <fullName evidence="2">KIB1-4 beta-propeller domain-containing protein</fullName>
    </recommendedName>
</protein>
<gene>
    <name evidence="3" type="ORF">QYE76_058961</name>
</gene>
<dbReference type="Proteomes" id="UP001231189">
    <property type="component" value="Unassembled WGS sequence"/>
</dbReference>
<name>A0AAD8T6H9_LOLMU</name>
<dbReference type="Pfam" id="PF03478">
    <property type="entry name" value="Beta-prop_KIB1-4"/>
    <property type="match status" value="1"/>
</dbReference>
<dbReference type="InterPro" id="IPR005174">
    <property type="entry name" value="KIB1-4_b-propeller"/>
</dbReference>
<keyword evidence="4" id="KW-1185">Reference proteome</keyword>
<dbReference type="PANTHER" id="PTHR33165">
    <property type="entry name" value="F-BOX DOMAIN CONTAINING PROTEIN-LIKE-RELATED"/>
    <property type="match status" value="1"/>
</dbReference>
<sequence>MADWSSLPSDLVRRIADCLLATNDLDWYMDFRAVCPSWRSATDDPTDSSDLRFRPGNWIIIDEVVQNDERLMVNTATGRVLRKDLPLLRQYYLVTVTTNGAYFVLADREHPHAARVLNPFTGHMIRFAAAVPYNMEVTSAAFSCGSSPKLRLLWESDVCDLHGYSNLYTADPDSECFTAYEAEYSGMLKRLAVVGGTFKEGELLDPVAPLQVAMAERINDAVKLPDHYVEFYQMVFPAVQISGSTEHVSFRKDDLLESAGELILFSKLQNHLKIFRLNTDRIVLEPLEGIGNRAFFFGRHRYISVCADKFPSIDANCIYHVKSTYLSLKIYKYDLEDKKIELVSEAIDSLNPNTLSVDNSPFTILQLLSSYTNNIRTSQLTRRTQASQPVSLRQINQSSRTHQARNQEAGENN</sequence>
<organism evidence="3 4">
    <name type="scientific">Lolium multiflorum</name>
    <name type="common">Italian ryegrass</name>
    <name type="synonym">Lolium perenne subsp. multiflorum</name>
    <dbReference type="NCBI Taxonomy" id="4521"/>
    <lineage>
        <taxon>Eukaryota</taxon>
        <taxon>Viridiplantae</taxon>
        <taxon>Streptophyta</taxon>
        <taxon>Embryophyta</taxon>
        <taxon>Tracheophyta</taxon>
        <taxon>Spermatophyta</taxon>
        <taxon>Magnoliopsida</taxon>
        <taxon>Liliopsida</taxon>
        <taxon>Poales</taxon>
        <taxon>Poaceae</taxon>
        <taxon>BOP clade</taxon>
        <taxon>Pooideae</taxon>
        <taxon>Poodae</taxon>
        <taxon>Poeae</taxon>
        <taxon>Poeae Chloroplast Group 2 (Poeae type)</taxon>
        <taxon>Loliodinae</taxon>
        <taxon>Loliinae</taxon>
        <taxon>Lolium</taxon>
    </lineage>
</organism>